<evidence type="ECO:0000256" key="2">
    <source>
        <dbReference type="ARBA" id="ARBA00022603"/>
    </source>
</evidence>
<sequence>MKTILSRKDKQVEIGPGLPTVIIGERINPTGRKRMAMALQEGNLSLIQEEAVAQVKNGADMLDVNVGAAGVDEVALLPEAVRAVMDVVDVPLCLDSSKPEALQAALKAYHGRALVNSVTGEEASLQRILPVVKEYGAAVVGLCMNEKGIPQEPRERLAIARHILERAIAFGLRPEDIIIDCLAMTVGADQKAAVITLEAMRLVAQELGLNLILGASNVSHGLPDRQAINKAFFAQAIAAGATALIVDPIARGIRRSIRAADLLAGRDEWAMRYLEDYRHYQEA</sequence>
<dbReference type="PANTHER" id="PTHR45833:SF1">
    <property type="entry name" value="METHIONINE SYNTHASE"/>
    <property type="match status" value="1"/>
</dbReference>
<dbReference type="NCBIfam" id="NF005719">
    <property type="entry name" value="PRK07535.1"/>
    <property type="match status" value="1"/>
</dbReference>
<dbReference type="GO" id="GO:0005829">
    <property type="term" value="C:cytosol"/>
    <property type="evidence" value="ECO:0007669"/>
    <property type="project" value="TreeGrafter"/>
</dbReference>
<evidence type="ECO:0000256" key="4">
    <source>
        <dbReference type="ARBA" id="ARBA00022679"/>
    </source>
</evidence>
<evidence type="ECO:0000256" key="1">
    <source>
        <dbReference type="ARBA" id="ARBA00010398"/>
    </source>
</evidence>
<dbReference type="EMBL" id="CP046244">
    <property type="protein sequence ID" value="QGP91569.1"/>
    <property type="molecule type" value="Genomic_DNA"/>
</dbReference>
<keyword evidence="4 7" id="KW-0808">Transferase</keyword>
<dbReference type="Gene3D" id="3.20.20.20">
    <property type="entry name" value="Dihydropteroate synthase-like"/>
    <property type="match status" value="1"/>
</dbReference>
<proteinExistence type="inferred from homology"/>
<dbReference type="OrthoDB" id="9803687at2"/>
<dbReference type="PROSITE" id="PS50972">
    <property type="entry name" value="PTERIN_BINDING"/>
    <property type="match status" value="1"/>
</dbReference>
<evidence type="ECO:0000256" key="6">
    <source>
        <dbReference type="ARBA" id="ARBA00023285"/>
    </source>
</evidence>
<dbReference type="EC" id="2.1.1.258" evidence="7"/>
<dbReference type="InterPro" id="IPR000489">
    <property type="entry name" value="Pterin-binding_dom"/>
</dbReference>
<dbReference type="GO" id="GO:0050667">
    <property type="term" value="P:homocysteine metabolic process"/>
    <property type="evidence" value="ECO:0007669"/>
    <property type="project" value="TreeGrafter"/>
</dbReference>
<keyword evidence="2 7" id="KW-0489">Methyltransferase</keyword>
<keyword evidence="6" id="KW-0170">Cobalt</keyword>
<dbReference type="SUPFAM" id="SSF51717">
    <property type="entry name" value="Dihydropteroate synthetase-like"/>
    <property type="match status" value="1"/>
</dbReference>
<dbReference type="GO" id="GO:0008705">
    <property type="term" value="F:methionine synthase activity"/>
    <property type="evidence" value="ECO:0007669"/>
    <property type="project" value="TreeGrafter"/>
</dbReference>
<dbReference type="PANTHER" id="PTHR45833">
    <property type="entry name" value="METHIONINE SYNTHASE"/>
    <property type="match status" value="1"/>
</dbReference>
<name>A0A0C7NM65_9FIRM</name>
<dbReference type="AlphaFoldDB" id="A0A0C7NM65"/>
<keyword evidence="5" id="KW-0479">Metal-binding</keyword>
<dbReference type="InterPro" id="IPR050554">
    <property type="entry name" value="Met_Synthase/Corrinoid"/>
</dbReference>
<protein>
    <submittedName>
        <fullName evidence="7">5-methyltetrahydrofolate:corrinoid/iron-sulfur protein co-methyltransferase</fullName>
        <ecNumber evidence="7">2.1.1.258</ecNumber>
    </submittedName>
</protein>
<dbReference type="Proteomes" id="UP000425916">
    <property type="component" value="Chromosome"/>
</dbReference>
<dbReference type="InterPro" id="IPR011005">
    <property type="entry name" value="Dihydropteroate_synth-like_sf"/>
</dbReference>
<accession>A0A0C7NM65</accession>
<organism evidence="7 8">
    <name type="scientific">Neomoorella glycerini</name>
    <dbReference type="NCBI Taxonomy" id="55779"/>
    <lineage>
        <taxon>Bacteria</taxon>
        <taxon>Bacillati</taxon>
        <taxon>Bacillota</taxon>
        <taxon>Clostridia</taxon>
        <taxon>Neomoorellales</taxon>
        <taxon>Neomoorellaceae</taxon>
        <taxon>Neomoorella</taxon>
    </lineage>
</organism>
<dbReference type="Pfam" id="PF00809">
    <property type="entry name" value="Pterin_bind"/>
    <property type="match status" value="1"/>
</dbReference>
<gene>
    <name evidence="7" type="primary">acsE_3</name>
    <name evidence="7" type="ORF">MGLY_09050</name>
</gene>
<keyword evidence="8" id="KW-1185">Reference proteome</keyword>
<dbReference type="GO" id="GO:0046872">
    <property type="term" value="F:metal ion binding"/>
    <property type="evidence" value="ECO:0007669"/>
    <property type="project" value="UniProtKB-KW"/>
</dbReference>
<comment type="similarity">
    <text evidence="1">Belongs to the vitamin-B12 dependent methionine synthase family.</text>
</comment>
<dbReference type="RefSeq" id="WP_054935987.1">
    <property type="nucleotide sequence ID" value="NZ_CP046244.1"/>
</dbReference>
<dbReference type="GO" id="GO:0046653">
    <property type="term" value="P:tetrahydrofolate metabolic process"/>
    <property type="evidence" value="ECO:0007669"/>
    <property type="project" value="TreeGrafter"/>
</dbReference>
<evidence type="ECO:0000256" key="3">
    <source>
        <dbReference type="ARBA" id="ARBA00022628"/>
    </source>
</evidence>
<dbReference type="GO" id="GO:0102036">
    <property type="term" value="F:methyltetrahydrofolate:corrinoid/iron-sulfur protein methyltransferase activity"/>
    <property type="evidence" value="ECO:0007669"/>
    <property type="project" value="UniProtKB-EC"/>
</dbReference>
<keyword evidence="3" id="KW-0846">Cobalamin</keyword>
<evidence type="ECO:0000313" key="7">
    <source>
        <dbReference type="EMBL" id="QGP91569.1"/>
    </source>
</evidence>
<dbReference type="GO" id="GO:0031419">
    <property type="term" value="F:cobalamin binding"/>
    <property type="evidence" value="ECO:0007669"/>
    <property type="project" value="UniProtKB-KW"/>
</dbReference>
<dbReference type="GO" id="GO:0032259">
    <property type="term" value="P:methylation"/>
    <property type="evidence" value="ECO:0007669"/>
    <property type="project" value="UniProtKB-KW"/>
</dbReference>
<evidence type="ECO:0000256" key="5">
    <source>
        <dbReference type="ARBA" id="ARBA00022723"/>
    </source>
</evidence>
<dbReference type="STRING" id="55779.818"/>
<reference evidence="7 8" key="1">
    <citation type="submission" date="2019-11" db="EMBL/GenBank/DDBJ databases">
        <title>Genome sequence of Moorella glycerini DSM11254.</title>
        <authorList>
            <person name="Poehlein A."/>
            <person name="Boeer T."/>
            <person name="Daniel R."/>
        </authorList>
    </citation>
    <scope>NUCLEOTIDE SEQUENCE [LARGE SCALE GENOMIC DNA]</scope>
    <source>
        <strain evidence="7 8">DSM 11254</strain>
    </source>
</reference>
<evidence type="ECO:0000313" key="8">
    <source>
        <dbReference type="Proteomes" id="UP000425916"/>
    </source>
</evidence>